<feature type="compositionally biased region" description="Polar residues" evidence="2">
    <location>
        <begin position="658"/>
        <end position="676"/>
    </location>
</feature>
<dbReference type="Proteomes" id="UP000019478">
    <property type="component" value="Unassembled WGS sequence"/>
</dbReference>
<evidence type="ECO:0000259" key="3">
    <source>
        <dbReference type="SMART" id="SM00906"/>
    </source>
</evidence>
<feature type="region of interest" description="Disordered" evidence="2">
    <location>
        <begin position="626"/>
        <end position="683"/>
    </location>
</feature>
<proteinExistence type="predicted"/>
<dbReference type="InterPro" id="IPR007219">
    <property type="entry name" value="XnlR_reg_dom"/>
</dbReference>
<dbReference type="GO" id="GO:0008270">
    <property type="term" value="F:zinc ion binding"/>
    <property type="evidence" value="ECO:0007669"/>
    <property type="project" value="InterPro"/>
</dbReference>
<dbReference type="AlphaFoldDB" id="W9YCF0"/>
<accession>W9YCF0</accession>
<evidence type="ECO:0000256" key="1">
    <source>
        <dbReference type="ARBA" id="ARBA00023242"/>
    </source>
</evidence>
<dbReference type="CDD" id="cd12148">
    <property type="entry name" value="fungal_TF_MHR"/>
    <property type="match status" value="1"/>
</dbReference>
<dbReference type="Pfam" id="PF04082">
    <property type="entry name" value="Fungal_trans"/>
    <property type="match status" value="1"/>
</dbReference>
<feature type="region of interest" description="Disordered" evidence="2">
    <location>
        <begin position="51"/>
        <end position="86"/>
    </location>
</feature>
<dbReference type="GO" id="GO:0003700">
    <property type="term" value="F:DNA-binding transcription factor activity"/>
    <property type="evidence" value="ECO:0007669"/>
    <property type="project" value="InterPro"/>
</dbReference>
<dbReference type="OrthoDB" id="3266505at2759"/>
<dbReference type="eggNOG" id="ENOG502SKTZ">
    <property type="taxonomic scope" value="Eukaryota"/>
</dbReference>
<feature type="compositionally biased region" description="Basic and acidic residues" evidence="2">
    <location>
        <begin position="72"/>
        <end position="86"/>
    </location>
</feature>
<feature type="domain" description="Xylanolytic transcriptional activator regulatory" evidence="3">
    <location>
        <begin position="246"/>
        <end position="331"/>
    </location>
</feature>
<name>W9YCF0_9EURO</name>
<feature type="compositionally biased region" description="Polar residues" evidence="2">
    <location>
        <begin position="357"/>
        <end position="371"/>
    </location>
</feature>
<organism evidence="4 5">
    <name type="scientific">Capronia epimyces CBS 606.96</name>
    <dbReference type="NCBI Taxonomy" id="1182542"/>
    <lineage>
        <taxon>Eukaryota</taxon>
        <taxon>Fungi</taxon>
        <taxon>Dikarya</taxon>
        <taxon>Ascomycota</taxon>
        <taxon>Pezizomycotina</taxon>
        <taxon>Eurotiomycetes</taxon>
        <taxon>Chaetothyriomycetidae</taxon>
        <taxon>Chaetothyriales</taxon>
        <taxon>Herpotrichiellaceae</taxon>
        <taxon>Capronia</taxon>
    </lineage>
</organism>
<dbReference type="GO" id="GO:0006351">
    <property type="term" value="P:DNA-templated transcription"/>
    <property type="evidence" value="ECO:0007669"/>
    <property type="project" value="InterPro"/>
</dbReference>
<gene>
    <name evidence="4" type="ORF">A1O3_03860</name>
</gene>
<dbReference type="PANTHER" id="PTHR46910">
    <property type="entry name" value="TRANSCRIPTION FACTOR PDR1"/>
    <property type="match status" value="1"/>
</dbReference>
<dbReference type="HOGENOM" id="CLU_017443_1_0_1"/>
<evidence type="ECO:0000313" key="4">
    <source>
        <dbReference type="EMBL" id="EXJ86906.1"/>
    </source>
</evidence>
<evidence type="ECO:0000256" key="2">
    <source>
        <dbReference type="SAM" id="MobiDB-lite"/>
    </source>
</evidence>
<comment type="caution">
    <text evidence="4">The sequence shown here is derived from an EMBL/GenBank/DDBJ whole genome shotgun (WGS) entry which is preliminary data.</text>
</comment>
<protein>
    <recommendedName>
        <fullName evidence="3">Xylanolytic transcriptional activator regulatory domain-containing protein</fullName>
    </recommendedName>
</protein>
<evidence type="ECO:0000313" key="5">
    <source>
        <dbReference type="Proteomes" id="UP000019478"/>
    </source>
</evidence>
<dbReference type="GO" id="GO:0003677">
    <property type="term" value="F:DNA binding"/>
    <property type="evidence" value="ECO:0007669"/>
    <property type="project" value="InterPro"/>
</dbReference>
<reference evidence="4 5" key="1">
    <citation type="submission" date="2013-03" db="EMBL/GenBank/DDBJ databases">
        <title>The Genome Sequence of Capronia epimyces CBS 606.96.</title>
        <authorList>
            <consortium name="The Broad Institute Genomics Platform"/>
            <person name="Cuomo C."/>
            <person name="de Hoog S."/>
            <person name="Gorbushina A."/>
            <person name="Walker B."/>
            <person name="Young S.K."/>
            <person name="Zeng Q."/>
            <person name="Gargeya S."/>
            <person name="Fitzgerald M."/>
            <person name="Haas B."/>
            <person name="Abouelleil A."/>
            <person name="Allen A.W."/>
            <person name="Alvarado L."/>
            <person name="Arachchi H.M."/>
            <person name="Berlin A.M."/>
            <person name="Chapman S.B."/>
            <person name="Gainer-Dewar J."/>
            <person name="Goldberg J."/>
            <person name="Griggs A."/>
            <person name="Gujja S."/>
            <person name="Hansen M."/>
            <person name="Howarth C."/>
            <person name="Imamovic A."/>
            <person name="Ireland A."/>
            <person name="Larimer J."/>
            <person name="McCowan C."/>
            <person name="Murphy C."/>
            <person name="Pearson M."/>
            <person name="Poon T.W."/>
            <person name="Priest M."/>
            <person name="Roberts A."/>
            <person name="Saif S."/>
            <person name="Shea T."/>
            <person name="Sisk P."/>
            <person name="Sykes S."/>
            <person name="Wortman J."/>
            <person name="Nusbaum C."/>
            <person name="Birren B."/>
        </authorList>
    </citation>
    <scope>NUCLEOTIDE SEQUENCE [LARGE SCALE GENOMIC DNA]</scope>
    <source>
        <strain evidence="4 5">CBS 606.96</strain>
    </source>
</reference>
<feature type="compositionally biased region" description="Low complexity" evidence="2">
    <location>
        <begin position="55"/>
        <end position="64"/>
    </location>
</feature>
<dbReference type="GeneID" id="19167985"/>
<dbReference type="SMART" id="SM00906">
    <property type="entry name" value="Fungal_trans"/>
    <property type="match status" value="1"/>
</dbReference>
<sequence length="771" mass="83501">MASDKPIAPIEIGSFTAPTPQKTEFIGSASGVFFVNTVFRAFAQSASSSKVLQGSNHNSNSNSNPTTGDVQSLEHDPGSVDSRLVDPETPHYQQIESEGAAINISIDSESSARTYGVKGHGLGVAPDQQAARELLVLYLRNWHPLLPFLHGPTLLETIAGLYGDGDGDGDDGPPPPPAAVTTNLRSRLCQVIVCQCVFNIAALDWAGRSLPAESTIGSATQLLSLVGYIASNHDTHSLQTLLAAQLYLVSTMALRSASTVGGTLSRLMFHAGFHRCPARYSQIPSQEGDLRKRIFWSSYVLDRYLSQALGHPLGLQDSDIDVCIPGMQELHTPTRSRGPGARPENQVGTPAHIPSDHPSQAAGSEDSTFPNSLQQAERGFRVGHGVAPPGVNAASQHPNGPEILGHYVLYCRLTGQALELFHKSLQSRAINAENVMELQSSVHAWWNNLPSTLQDEYSGGQVELTSAFTFFFTTMYNQLLLLINRPFLSLPPESLEFRSSLQTCVAASRQIITTLKRQSQWKMLVSWPGMLSVTWMAGLILSFACTLKLYPFSKARREIEVCIQEMRAMSKSWNNARHCSEALGSLLKNLKQQYQKGVGGKLSDSLSSPQSPFAVDATRRYVPLATGDPLLEGDGLNQDQDSESLPKRRRLDPHDGQLDTSSHGPNGNSGTVSSQEPPAVAQSVGATADWMAHETSSILPAVEGAGLDFVTNNNNGLFANLDDFQYLRLPVSGDLYSNNPGAFGNIGWEAMINGAGNLDDWGAWVQQDYRP</sequence>
<keyword evidence="5" id="KW-1185">Reference proteome</keyword>
<dbReference type="EMBL" id="AMGY01000003">
    <property type="protein sequence ID" value="EXJ86906.1"/>
    <property type="molecule type" value="Genomic_DNA"/>
</dbReference>
<keyword evidence="1" id="KW-0539">Nucleus</keyword>
<dbReference type="STRING" id="1182542.W9YCF0"/>
<dbReference type="InterPro" id="IPR050987">
    <property type="entry name" value="AtrR-like"/>
</dbReference>
<feature type="region of interest" description="Disordered" evidence="2">
    <location>
        <begin position="329"/>
        <end position="371"/>
    </location>
</feature>
<dbReference type="RefSeq" id="XP_007732185.1">
    <property type="nucleotide sequence ID" value="XM_007733995.1"/>
</dbReference>
<dbReference type="PANTHER" id="PTHR46910:SF9">
    <property type="entry name" value="MISCELLANEOUS ZN(II)2CYS6 TRANSCRIPTION FACTOR (EUROFUNG)"/>
    <property type="match status" value="1"/>
</dbReference>